<protein>
    <submittedName>
        <fullName evidence="1">Uncharacterized protein</fullName>
    </submittedName>
</protein>
<keyword evidence="2" id="KW-1185">Reference proteome</keyword>
<sequence>MTCKTEVLNFELPTLKGIVSTHCILYLNLNKEDNVMAFQKLVVGLIDNTTYTESRSSQLKYWLNPYRLATMLFYFINHWGKVNIFIIVFSEDNEERLFKKYPHLPHEEPFSDKRTLARHRNR</sequence>
<dbReference type="Proteomes" id="UP000276133">
    <property type="component" value="Unassembled WGS sequence"/>
</dbReference>
<dbReference type="AlphaFoldDB" id="A0A3M7S5Q1"/>
<organism evidence="1 2">
    <name type="scientific">Brachionus plicatilis</name>
    <name type="common">Marine rotifer</name>
    <name type="synonym">Brachionus muelleri</name>
    <dbReference type="NCBI Taxonomy" id="10195"/>
    <lineage>
        <taxon>Eukaryota</taxon>
        <taxon>Metazoa</taxon>
        <taxon>Spiralia</taxon>
        <taxon>Gnathifera</taxon>
        <taxon>Rotifera</taxon>
        <taxon>Eurotatoria</taxon>
        <taxon>Monogononta</taxon>
        <taxon>Pseudotrocha</taxon>
        <taxon>Ploima</taxon>
        <taxon>Brachionidae</taxon>
        <taxon>Brachionus</taxon>
    </lineage>
</organism>
<name>A0A3M7S5Q1_BRAPC</name>
<evidence type="ECO:0000313" key="1">
    <source>
        <dbReference type="EMBL" id="RNA30975.1"/>
    </source>
</evidence>
<evidence type="ECO:0000313" key="2">
    <source>
        <dbReference type="Proteomes" id="UP000276133"/>
    </source>
</evidence>
<proteinExistence type="predicted"/>
<dbReference type="EMBL" id="REGN01002008">
    <property type="protein sequence ID" value="RNA30975.1"/>
    <property type="molecule type" value="Genomic_DNA"/>
</dbReference>
<comment type="caution">
    <text evidence="1">The sequence shown here is derived from an EMBL/GenBank/DDBJ whole genome shotgun (WGS) entry which is preliminary data.</text>
</comment>
<reference evidence="1 2" key="1">
    <citation type="journal article" date="2018" name="Sci. Rep.">
        <title>Genomic signatures of local adaptation to the degree of environmental predictability in rotifers.</title>
        <authorList>
            <person name="Franch-Gras L."/>
            <person name="Hahn C."/>
            <person name="Garcia-Roger E.M."/>
            <person name="Carmona M.J."/>
            <person name="Serra M."/>
            <person name="Gomez A."/>
        </authorList>
    </citation>
    <scope>NUCLEOTIDE SEQUENCE [LARGE SCALE GENOMIC DNA]</scope>
    <source>
        <strain evidence="1">HYR1</strain>
    </source>
</reference>
<accession>A0A3M7S5Q1</accession>
<gene>
    <name evidence="1" type="ORF">BpHYR1_035860</name>
</gene>